<evidence type="ECO:0000256" key="1">
    <source>
        <dbReference type="SAM" id="SignalP"/>
    </source>
</evidence>
<feature type="chain" id="PRO_5003691905" evidence="1">
    <location>
        <begin position="30"/>
        <end position="202"/>
    </location>
</feature>
<dbReference type="EMBL" id="AHPN01000001">
    <property type="protein sequence ID" value="EIK64006.1"/>
    <property type="molecule type" value="Genomic_DNA"/>
</dbReference>
<reference evidence="2" key="1">
    <citation type="journal article" date="2012" name="PLoS Genet.">
        <title>Comparative Genomics of Plant-Associated Pseudomonas spp.: Insights into Diversity and Inheritance of Traits Involved in Multitrophic Interactions.</title>
        <authorList>
            <person name="Loper J.E."/>
            <person name="Hassan K.A."/>
            <person name="Mavrodi D.V."/>
            <person name="Davis E.W.II."/>
            <person name="Lim C.K."/>
            <person name="Shaffer B.T."/>
            <person name="Elbourne L.D."/>
            <person name="Stockwell V.O."/>
            <person name="Hartney S.L."/>
            <person name="Breakwell K."/>
            <person name="Henkels M.D."/>
            <person name="Tetu S.G."/>
            <person name="Rangel L.I."/>
            <person name="Kidarsa T.A."/>
            <person name="Wilson N.L."/>
            <person name="van de Mortel J.E."/>
            <person name="Song C."/>
            <person name="Blumhagen R."/>
            <person name="Radune D."/>
            <person name="Hostetler J.B."/>
            <person name="Brinkac L.M."/>
            <person name="Durkin A.S."/>
            <person name="Kluepfel D.A."/>
            <person name="Wechter W.P."/>
            <person name="Anderson A.J."/>
            <person name="Kim Y.C."/>
            <person name="Pierson L.S.III."/>
            <person name="Pierson E.A."/>
            <person name="Lindow S.E."/>
            <person name="Kobayashi D.Y."/>
            <person name="Raaijmakers J.M."/>
            <person name="Weller D.M."/>
            <person name="Thomashow L.S."/>
            <person name="Allen A.E."/>
            <person name="Paulsen I.T."/>
        </authorList>
    </citation>
    <scope>NUCLEOTIDE SEQUENCE [LARGE SCALE GENOMIC DNA]</scope>
    <source>
        <strain evidence="2">SS101</strain>
    </source>
</reference>
<dbReference type="AlphaFoldDB" id="I4KH16"/>
<organism evidence="2">
    <name type="scientific">Pseudomonas lactis</name>
    <dbReference type="NCBI Taxonomy" id="1615674"/>
    <lineage>
        <taxon>Bacteria</taxon>
        <taxon>Pseudomonadati</taxon>
        <taxon>Pseudomonadota</taxon>
        <taxon>Gammaproteobacteria</taxon>
        <taxon>Pseudomonadales</taxon>
        <taxon>Pseudomonadaceae</taxon>
        <taxon>Pseudomonas</taxon>
    </lineage>
</organism>
<accession>I4KH16</accession>
<gene>
    <name evidence="2" type="ORF">PflSS101_3917</name>
</gene>
<comment type="caution">
    <text evidence="2">The sequence shown here is derived from an EMBL/GenBank/DDBJ whole genome shotgun (WGS) entry which is preliminary data.</text>
</comment>
<feature type="signal peptide" evidence="1">
    <location>
        <begin position="1"/>
        <end position="29"/>
    </location>
</feature>
<dbReference type="Proteomes" id="UP000003213">
    <property type="component" value="Chromosome"/>
</dbReference>
<evidence type="ECO:0000313" key="2">
    <source>
        <dbReference type="EMBL" id="EIK64006.1"/>
    </source>
</evidence>
<proteinExistence type="predicted"/>
<keyword evidence="1" id="KW-0732">Signal</keyword>
<sequence>MKACKGMFVMNAKLSTALAILCLATSAYGAKKNAEPTPWVQEPTTFLGIKFDEKLIYQMKQCPADYSVPPEICYQRPFQGYYPLFAVPSLGLHGYTAGVLTYDSLIREIVLNTKKDDYDAVVALLTQKYGRPQSQKTEMVKTKVGATFQNEKSYWEGKKVQIILSKYSDNIDTSSISVINKSVAVEALRDEHGKVNENASKL</sequence>
<protein>
    <submittedName>
        <fullName evidence="2">Uncharacterized protein</fullName>
    </submittedName>
</protein>
<dbReference type="HOGENOM" id="CLU_121913_0_0_6"/>
<name>I4KH16_9PSED</name>
<dbReference type="RefSeq" id="WP_003193218.1">
    <property type="nucleotide sequence ID" value="NZ_CM001513.1"/>
</dbReference>